<feature type="region of interest" description="Disordered" evidence="1">
    <location>
        <begin position="176"/>
        <end position="198"/>
    </location>
</feature>
<reference evidence="2" key="2">
    <citation type="submission" date="2021-01" db="EMBL/GenBank/DDBJ databases">
        <authorList>
            <person name="Schikora-Tamarit M.A."/>
        </authorList>
    </citation>
    <scope>NUCLEOTIDE SEQUENCE</scope>
    <source>
        <strain evidence="2">CBS2887</strain>
    </source>
</reference>
<proteinExistence type="predicted"/>
<dbReference type="Proteomes" id="UP000774326">
    <property type="component" value="Unassembled WGS sequence"/>
</dbReference>
<organism evidence="2 3">
    <name type="scientific">Wickerhamomyces pijperi</name>
    <name type="common">Yeast</name>
    <name type="synonym">Pichia pijperi</name>
    <dbReference type="NCBI Taxonomy" id="599730"/>
    <lineage>
        <taxon>Eukaryota</taxon>
        <taxon>Fungi</taxon>
        <taxon>Dikarya</taxon>
        <taxon>Ascomycota</taxon>
        <taxon>Saccharomycotina</taxon>
        <taxon>Saccharomycetes</taxon>
        <taxon>Phaffomycetales</taxon>
        <taxon>Wickerhamomycetaceae</taxon>
        <taxon>Wickerhamomyces</taxon>
    </lineage>
</organism>
<name>A0A9P8TQ34_WICPI</name>
<comment type="caution">
    <text evidence="2">The sequence shown here is derived from an EMBL/GenBank/DDBJ whole genome shotgun (WGS) entry which is preliminary data.</text>
</comment>
<keyword evidence="3" id="KW-1185">Reference proteome</keyword>
<feature type="compositionally biased region" description="Basic and acidic residues" evidence="1">
    <location>
        <begin position="100"/>
        <end position="116"/>
    </location>
</feature>
<sequence length="219" mass="24428">MAGFGKHFGLNWHGDVPFEEQRKGNLTELLVRQSVHQENSRRCVKGTGQQSEDHTGVLRERVGQLEARDEHKRTTDGQGDVPQQVLIKCQGIDEEVEVISQRERGKEQEKRTDKPTDSWPIVVQDIPNNQGSGVSGDSGDGEHLVQFQILFDTNIQPATGLGVTQFMVHSFADQDRFQSGKPKHNPGGEKTPNNGTGTLEETYCRTGLRHGLKFISWGD</sequence>
<protein>
    <submittedName>
        <fullName evidence="2">Uncharacterized protein</fullName>
    </submittedName>
</protein>
<feature type="region of interest" description="Disordered" evidence="1">
    <location>
        <begin position="98"/>
        <end position="122"/>
    </location>
</feature>
<reference evidence="2" key="1">
    <citation type="journal article" date="2021" name="Open Biol.">
        <title>Shared evolutionary footprints suggest mitochondrial oxidative damage underlies multiple complex I losses in fungi.</title>
        <authorList>
            <person name="Schikora-Tamarit M.A."/>
            <person name="Marcet-Houben M."/>
            <person name="Nosek J."/>
            <person name="Gabaldon T."/>
        </authorList>
    </citation>
    <scope>NUCLEOTIDE SEQUENCE</scope>
    <source>
        <strain evidence="2">CBS2887</strain>
    </source>
</reference>
<gene>
    <name evidence="2" type="ORF">WICPIJ_002191</name>
</gene>
<evidence type="ECO:0000313" key="2">
    <source>
        <dbReference type="EMBL" id="KAH3686824.1"/>
    </source>
</evidence>
<dbReference type="AlphaFoldDB" id="A0A9P8TQ34"/>
<evidence type="ECO:0000313" key="3">
    <source>
        <dbReference type="Proteomes" id="UP000774326"/>
    </source>
</evidence>
<accession>A0A9P8TQ34</accession>
<dbReference type="EMBL" id="JAEUBG010001188">
    <property type="protein sequence ID" value="KAH3686824.1"/>
    <property type="molecule type" value="Genomic_DNA"/>
</dbReference>
<evidence type="ECO:0000256" key="1">
    <source>
        <dbReference type="SAM" id="MobiDB-lite"/>
    </source>
</evidence>